<evidence type="ECO:0008006" key="4">
    <source>
        <dbReference type="Google" id="ProtNLM"/>
    </source>
</evidence>
<dbReference type="InterPro" id="IPR046373">
    <property type="entry name" value="Acyl-CoA_Oxase/DH_mid-dom_sf"/>
</dbReference>
<sequence>MVEVDTFFWWNDEQKEFAKKVAQFVEDNLEEAELYFWKQKFPHSIVKKVAKEGFFGPGVPKKYGGLELGATGGCIAAEQLGRLYAVGHVFTVSMLAGLEQILRFGTEEQKEAWLPSVADGSEIGAVCITEPFAGSDAANIMTTATKDGDEWVLNGKKRMITAAGVADRYFIYAKTSDDSGKRKQYAHITSFVVKKGTPGFSLEKINPLIGFDNAPNGYLDFDNVRIPS</sequence>
<dbReference type="GO" id="GO:0003995">
    <property type="term" value="F:acyl-CoA dehydrogenase activity"/>
    <property type="evidence" value="ECO:0007669"/>
    <property type="project" value="TreeGrafter"/>
</dbReference>
<dbReference type="Gene3D" id="2.40.110.10">
    <property type="entry name" value="Butyryl-CoA Dehydrogenase, subunit A, domain 2"/>
    <property type="match status" value="1"/>
</dbReference>
<feature type="domain" description="Acyl-CoA dehydrogenase/oxidase N-terminal" evidence="2">
    <location>
        <begin position="11"/>
        <end position="120"/>
    </location>
</feature>
<dbReference type="InterPro" id="IPR009100">
    <property type="entry name" value="AcylCoA_DH/oxidase_NM_dom_sf"/>
</dbReference>
<evidence type="ECO:0000259" key="2">
    <source>
        <dbReference type="Pfam" id="PF02771"/>
    </source>
</evidence>
<comment type="caution">
    <text evidence="3">The sequence shown here is derived from an EMBL/GenBank/DDBJ whole genome shotgun (WGS) entry which is preliminary data.</text>
</comment>
<dbReference type="EMBL" id="BART01010981">
    <property type="protein sequence ID" value="GAG79300.1"/>
    <property type="molecule type" value="Genomic_DNA"/>
</dbReference>
<accession>X1AA13</accession>
<gene>
    <name evidence="3" type="ORF">S01H4_23616</name>
</gene>
<dbReference type="InterPro" id="IPR013786">
    <property type="entry name" value="AcylCoA_DH/ox_N"/>
</dbReference>
<proteinExistence type="predicted"/>
<dbReference type="Pfam" id="PF02770">
    <property type="entry name" value="Acyl-CoA_dh_M"/>
    <property type="match status" value="1"/>
</dbReference>
<dbReference type="PANTHER" id="PTHR43884">
    <property type="entry name" value="ACYL-COA DEHYDROGENASE"/>
    <property type="match status" value="1"/>
</dbReference>
<dbReference type="Pfam" id="PF02771">
    <property type="entry name" value="Acyl-CoA_dh_N"/>
    <property type="match status" value="1"/>
</dbReference>
<name>X1AA13_9ZZZZ</name>
<organism evidence="3">
    <name type="scientific">marine sediment metagenome</name>
    <dbReference type="NCBI Taxonomy" id="412755"/>
    <lineage>
        <taxon>unclassified sequences</taxon>
        <taxon>metagenomes</taxon>
        <taxon>ecological metagenomes</taxon>
    </lineage>
</organism>
<feature type="domain" description="Acyl-CoA oxidase/dehydrogenase middle" evidence="1">
    <location>
        <begin position="125"/>
        <end position="224"/>
    </location>
</feature>
<dbReference type="Gene3D" id="1.10.540.10">
    <property type="entry name" value="Acyl-CoA dehydrogenase/oxidase, N-terminal domain"/>
    <property type="match status" value="1"/>
</dbReference>
<dbReference type="AlphaFoldDB" id="X1AA13"/>
<evidence type="ECO:0000313" key="3">
    <source>
        <dbReference type="EMBL" id="GAG79300.1"/>
    </source>
</evidence>
<evidence type="ECO:0000259" key="1">
    <source>
        <dbReference type="Pfam" id="PF02770"/>
    </source>
</evidence>
<dbReference type="InterPro" id="IPR037069">
    <property type="entry name" value="AcylCoA_DH/ox_N_sf"/>
</dbReference>
<dbReference type="GO" id="GO:0050660">
    <property type="term" value="F:flavin adenine dinucleotide binding"/>
    <property type="evidence" value="ECO:0007669"/>
    <property type="project" value="InterPro"/>
</dbReference>
<dbReference type="SUPFAM" id="SSF56645">
    <property type="entry name" value="Acyl-CoA dehydrogenase NM domain-like"/>
    <property type="match status" value="1"/>
</dbReference>
<dbReference type="PANTHER" id="PTHR43884:SF12">
    <property type="entry name" value="ISOVALERYL-COA DEHYDROGENASE, MITOCHONDRIAL-RELATED"/>
    <property type="match status" value="1"/>
</dbReference>
<reference evidence="3" key="1">
    <citation type="journal article" date="2014" name="Front. Microbiol.">
        <title>High frequency of phylogenetically diverse reductive dehalogenase-homologous genes in deep subseafloor sedimentary metagenomes.</title>
        <authorList>
            <person name="Kawai M."/>
            <person name="Futagami T."/>
            <person name="Toyoda A."/>
            <person name="Takaki Y."/>
            <person name="Nishi S."/>
            <person name="Hori S."/>
            <person name="Arai W."/>
            <person name="Tsubouchi T."/>
            <person name="Morono Y."/>
            <person name="Uchiyama I."/>
            <person name="Ito T."/>
            <person name="Fujiyama A."/>
            <person name="Inagaki F."/>
            <person name="Takami H."/>
        </authorList>
    </citation>
    <scope>NUCLEOTIDE SEQUENCE</scope>
    <source>
        <strain evidence="3">Expedition CK06-06</strain>
    </source>
</reference>
<protein>
    <recommendedName>
        <fullName evidence="4">Acyl-CoA dehydrogenase</fullName>
    </recommendedName>
</protein>
<dbReference type="InterPro" id="IPR006091">
    <property type="entry name" value="Acyl-CoA_Oxase/DH_mid-dom"/>
</dbReference>